<keyword evidence="6" id="KW-0045">Antibiotic biosynthesis</keyword>
<feature type="domain" description="PKS/mFAS DH" evidence="13">
    <location>
        <begin position="937"/>
        <end position="1213"/>
    </location>
</feature>
<dbReference type="InterPro" id="IPR018201">
    <property type="entry name" value="Ketoacyl_synth_AS"/>
</dbReference>
<keyword evidence="4" id="KW-0597">Phosphoprotein</keyword>
<dbReference type="CDD" id="cd00833">
    <property type="entry name" value="PKS"/>
    <property type="match status" value="1"/>
</dbReference>
<dbReference type="InterPro" id="IPR055123">
    <property type="entry name" value="SpnB-like_Rossmann"/>
</dbReference>
<dbReference type="InterPro" id="IPR014031">
    <property type="entry name" value="Ketoacyl_synth_C"/>
</dbReference>
<feature type="active site" description="Proton acceptor; for dehydratase activity" evidence="9">
    <location>
        <position position="969"/>
    </location>
</feature>
<dbReference type="SUPFAM" id="SSF51735">
    <property type="entry name" value="NAD(P)-binding Rossmann-fold domains"/>
    <property type="match status" value="2"/>
</dbReference>
<dbReference type="SUPFAM" id="SSF47336">
    <property type="entry name" value="ACP-like"/>
    <property type="match status" value="1"/>
</dbReference>
<comment type="pathway">
    <text evidence="2">Antibiotic biosynthesis.</text>
</comment>
<dbReference type="InterPro" id="IPR049900">
    <property type="entry name" value="PKS_mFAS_DH"/>
</dbReference>
<evidence type="ECO:0000256" key="2">
    <source>
        <dbReference type="ARBA" id="ARBA00004792"/>
    </source>
</evidence>
<dbReference type="InterPro" id="IPR009081">
    <property type="entry name" value="PP-bd_ACP"/>
</dbReference>
<dbReference type="Gene3D" id="1.10.1200.10">
    <property type="entry name" value="ACP-like"/>
    <property type="match status" value="1"/>
</dbReference>
<feature type="region of interest" description="C-terminal hotdog fold" evidence="9">
    <location>
        <begin position="1073"/>
        <end position="1213"/>
    </location>
</feature>
<dbReference type="InterPro" id="IPR015083">
    <property type="entry name" value="NorB/c/GfsB-D-like_docking"/>
</dbReference>
<feature type="region of interest" description="Disordered" evidence="10">
    <location>
        <begin position="460"/>
        <end position="480"/>
    </location>
</feature>
<keyword evidence="3" id="KW-0596">Phosphopantetheine</keyword>
<dbReference type="Gene3D" id="3.40.47.10">
    <property type="match status" value="1"/>
</dbReference>
<dbReference type="Pfam" id="PF16197">
    <property type="entry name" value="KAsynt_C_assoc"/>
    <property type="match status" value="1"/>
</dbReference>
<dbReference type="EMBL" id="JAGFWR010000015">
    <property type="protein sequence ID" value="MBO4163560.1"/>
    <property type="molecule type" value="Genomic_DNA"/>
</dbReference>
<dbReference type="PROSITE" id="PS52004">
    <property type="entry name" value="KS3_2"/>
    <property type="match status" value="1"/>
</dbReference>
<evidence type="ECO:0000256" key="7">
    <source>
        <dbReference type="ARBA" id="ARBA00023268"/>
    </source>
</evidence>
<dbReference type="InterPro" id="IPR016035">
    <property type="entry name" value="Acyl_Trfase/lysoPLipase"/>
</dbReference>
<dbReference type="Pfam" id="PF21089">
    <property type="entry name" value="PKS_DH_N"/>
    <property type="match status" value="1"/>
</dbReference>
<dbReference type="SUPFAM" id="SSF55048">
    <property type="entry name" value="Probable ACP-binding domain of malonyl-CoA ACP transacylase"/>
    <property type="match status" value="1"/>
</dbReference>
<feature type="region of interest" description="Disordered" evidence="10">
    <location>
        <begin position="852"/>
        <end position="872"/>
    </location>
</feature>
<evidence type="ECO:0000256" key="9">
    <source>
        <dbReference type="PROSITE-ProRule" id="PRU01363"/>
    </source>
</evidence>
<dbReference type="InterPro" id="IPR014030">
    <property type="entry name" value="Ketoacyl_synth_N"/>
</dbReference>
<dbReference type="PANTHER" id="PTHR43775:SF51">
    <property type="entry name" value="INACTIVE PHENOLPHTHIOCEROL SYNTHESIS POLYKETIDE SYNTHASE TYPE I PKS1-RELATED"/>
    <property type="match status" value="1"/>
</dbReference>
<dbReference type="InterPro" id="IPR016036">
    <property type="entry name" value="Malonyl_transacylase_ACP-bd"/>
</dbReference>
<dbReference type="InterPro" id="IPR016039">
    <property type="entry name" value="Thiolase-like"/>
</dbReference>
<dbReference type="PANTHER" id="PTHR43775">
    <property type="entry name" value="FATTY ACID SYNTHASE"/>
    <property type="match status" value="1"/>
</dbReference>
<dbReference type="CDD" id="cd08956">
    <property type="entry name" value="KR_3_FAS_SDR_x"/>
    <property type="match status" value="1"/>
</dbReference>
<dbReference type="InterPro" id="IPR049552">
    <property type="entry name" value="PKS_DH_N"/>
</dbReference>
<comment type="cofactor">
    <cofactor evidence="1">
        <name>pantetheine 4'-phosphate</name>
        <dbReference type="ChEBI" id="CHEBI:47942"/>
    </cofactor>
</comment>
<keyword evidence="8" id="KW-0012">Acyltransferase</keyword>
<dbReference type="SMART" id="SM00825">
    <property type="entry name" value="PKS_KS"/>
    <property type="match status" value="1"/>
</dbReference>
<dbReference type="PROSITE" id="PS00606">
    <property type="entry name" value="KS3_1"/>
    <property type="match status" value="1"/>
</dbReference>
<proteinExistence type="predicted"/>
<feature type="active site" description="Proton donor; for dehydratase activity" evidence="9">
    <location>
        <position position="1138"/>
    </location>
</feature>
<evidence type="ECO:0000259" key="11">
    <source>
        <dbReference type="PROSITE" id="PS50075"/>
    </source>
</evidence>
<dbReference type="SUPFAM" id="SSF53901">
    <property type="entry name" value="Thiolase-like"/>
    <property type="match status" value="1"/>
</dbReference>
<dbReference type="InterPro" id="IPR020806">
    <property type="entry name" value="PKS_PP-bd"/>
</dbReference>
<dbReference type="InterPro" id="IPR036736">
    <property type="entry name" value="ACP-like_sf"/>
</dbReference>
<dbReference type="Pfam" id="PF14765">
    <property type="entry name" value="PS-DH"/>
    <property type="match status" value="1"/>
</dbReference>
<comment type="caution">
    <text evidence="14">The sequence shown here is derived from an EMBL/GenBank/DDBJ whole genome shotgun (WGS) entry which is preliminary data.</text>
</comment>
<evidence type="ECO:0000256" key="4">
    <source>
        <dbReference type="ARBA" id="ARBA00022553"/>
    </source>
</evidence>
<evidence type="ECO:0000259" key="12">
    <source>
        <dbReference type="PROSITE" id="PS52004"/>
    </source>
</evidence>
<dbReference type="InterPro" id="IPR020807">
    <property type="entry name" value="PKS_DH"/>
</dbReference>
<dbReference type="Pfam" id="PF00550">
    <property type="entry name" value="PP-binding"/>
    <property type="match status" value="1"/>
</dbReference>
<organism evidence="14 15">
    <name type="scientific">Micromonospora antibiotica</name>
    <dbReference type="NCBI Taxonomy" id="2807623"/>
    <lineage>
        <taxon>Bacteria</taxon>
        <taxon>Bacillati</taxon>
        <taxon>Actinomycetota</taxon>
        <taxon>Actinomycetes</taxon>
        <taxon>Micromonosporales</taxon>
        <taxon>Micromonosporaceae</taxon>
        <taxon>Micromonospora</taxon>
    </lineage>
</organism>
<evidence type="ECO:0000313" key="14">
    <source>
        <dbReference type="EMBL" id="MBO4163560.1"/>
    </source>
</evidence>
<sequence>MENEEKLLGYLKRATTDLREARRQLRQAERREYDPIAIVGMSCRFPGGVDGPAALWRLLADGTDAVSDFPDDRGWNVEDIYDPDDSKAGKTYAKTGGFLSDAALFDPEFFGISPREAIAMDPQQRLLLEASWEAFESAGIAPASVRGSRTGVFAGLMYHDYSSRLPVVPAELEGFIGNGNTGSIFSGRVAYVLGLEGPAITVDTACSSSLVALHLAIQSLRREECTLALAGGVTVMATPETFVDFSRQRGLAADGRCKPFAAAADGTGWAEGVGVLLVERLSDAQRHGHRVLAVVRGTAVNQDGASSGLTAPNGPSQRRVIADALANARLTADQVDAVEAHGTGTRLGDPIEAQAILATYGQDREQPLWLGSVKSNLGHTQAAAGVAGVIKMVLAMRYGVLPRTLHVDRPTPHVDWTAGDVRLLTDAVEWPDTGRPRRAAVSSFGLSGTNAHVVLEQAPPVEPTDPAEPPAPPAATGSAVPVATEPPVLLWPLSGRSTDALAAQAHRLRGFLTDERPVDVGFTLGAGRSALECRGVAIGADMAELVSGLDALAAGTGLTGRADHGRTAVLFTGQGAQRVGMGRELADAFPVFAAALDEVCAAFGPLLGGDLREVMFTDPGGVLDQTGWTQPALFAVEVALFRLAESWGLKPDFVAGHSIGELAAAHVAGVWSLADACRVVAARGGLMQALPSGGAMLAIAAPLAELDLGDIDVAAVNGPRAVVVSGTEEQVAALEASLEVKTRRLRVSHAFHSHLMDPMLADYGQVLRGVTANPAAIPLVSTATGDLATDDELGSVGYWQGQVRGTVRFADAVTALAARGVTRFVEIGPDSVLTAMVADCVEDATAIALQRRRRTQAGPAQQPDDSAQRHDDGQVPAYAAGMAQAWASGIELDWSAVDPGGRQIDLPTYAFRHQRYWLDAPPGAGDTTGLGQFPADHPMLGAVVDLPDTGGVVLTGRLARTAQPWLADHAVFDTVLVPGTGLVELALRAGDQVGCPVLDELTINAPLVLPTDGGLALRVTVDAADDSGTRTLGIWSRPDDATDWTRHAEGVLVRQAGADPAAADLTEWPPAGAEPVDLDGLYDRLRDHGYGYGPVFQGLRAVWRRGDGDAAEVWAEAALPEVAAADAPRFLLHPALLDAALHANLVDEGAGDTPLPFSWRGVTLHAAHAAALRIRISPATGDKLAVTVADGHGNPVATIDQVVARPVAADALGAAARSRHRHLYEVTWQPVPTPAAATDDWTALDIDAELPEPAPHTVVVTLDPPGTPPAAVHEATERLLGLLHRWLTHPGYAHSTLALLTRDAVGAGDTPVDPAAAALWGLVRAAEAEHPGRFVLVDTDAPGTTHLAAALATGEPEVAVRDGQLLVPRLARLPVDTTADSPWPVDGTVLITGGLGGLGSLVARHLVTRHGVRRLLLTGRSGAATPGAAELVADLTAAGADVTVAACDVADRDAVAALLAGHPLGAVVHAAGTAENALVDALTPAQLHRVLRPKVDAAWHLHDLTRDHDLTAFVLFSSSAGWVAGAGQGNYAAANLFLDALAQRRRADGLPATSLAFGLWATGTGMGGHLDDADLHRMRRLGMPAMTTDEGLELFDAAVAAGRATAVPVRVDLDALRRRTDALPAVLRGLVRTPARPTAGAAPAGGPPLAQRLAGLSDTDRETLLLDLVRTHAAAVLGFPGPASVEPGRAFKDLGFDSLAAVEFRNVLSTVTGLRLPATLVFDHPEPTALARALKAELVVPDADPAGAVLADLDRLEKALAEVPGDEHARLTARLEAVLRGWQDRAGRPDDDTPHDYESATDEELFDVLENELGIS</sequence>
<reference evidence="14 15" key="1">
    <citation type="submission" date="2021-03" db="EMBL/GenBank/DDBJ databases">
        <authorList>
            <person name="Lee D.-H."/>
        </authorList>
    </citation>
    <scope>NUCLEOTIDE SEQUENCE [LARGE SCALE GENOMIC DNA]</scope>
    <source>
        <strain evidence="14 15">MMS20-R2-23</strain>
    </source>
</reference>
<dbReference type="Pfam" id="PF00698">
    <property type="entry name" value="Acyl_transf_1"/>
    <property type="match status" value="1"/>
</dbReference>
<dbReference type="Gene3D" id="3.40.366.10">
    <property type="entry name" value="Malonyl-Coenzyme A Acyl Carrier Protein, domain 2"/>
    <property type="match status" value="1"/>
</dbReference>
<dbReference type="SMART" id="SM00822">
    <property type="entry name" value="PKS_KR"/>
    <property type="match status" value="1"/>
</dbReference>
<dbReference type="InterPro" id="IPR050091">
    <property type="entry name" value="PKS_NRPS_Biosynth_Enz"/>
</dbReference>
<name>A0ABS3VDA6_9ACTN</name>
<evidence type="ECO:0000256" key="1">
    <source>
        <dbReference type="ARBA" id="ARBA00001957"/>
    </source>
</evidence>
<protein>
    <submittedName>
        <fullName evidence="14">SDR family NAD(P)-dependent oxidoreductase</fullName>
    </submittedName>
</protein>
<keyword evidence="5" id="KW-0808">Transferase</keyword>
<keyword evidence="15" id="KW-1185">Reference proteome</keyword>
<feature type="region of interest" description="N-terminal hotdog fold" evidence="9">
    <location>
        <begin position="937"/>
        <end position="1059"/>
    </location>
</feature>
<dbReference type="SMART" id="SM00826">
    <property type="entry name" value="PKS_DH"/>
    <property type="match status" value="1"/>
</dbReference>
<dbReference type="InterPro" id="IPR014043">
    <property type="entry name" value="Acyl_transferase_dom"/>
</dbReference>
<dbReference type="InterPro" id="IPR036291">
    <property type="entry name" value="NAD(P)-bd_dom_sf"/>
</dbReference>
<dbReference type="SMART" id="SM00827">
    <property type="entry name" value="PKS_AT"/>
    <property type="match status" value="1"/>
</dbReference>
<dbReference type="InterPro" id="IPR013968">
    <property type="entry name" value="PKS_KR"/>
</dbReference>
<dbReference type="Pfam" id="PF22953">
    <property type="entry name" value="SpnB_Rossmann"/>
    <property type="match status" value="1"/>
</dbReference>
<dbReference type="Proteomes" id="UP000671399">
    <property type="component" value="Unassembled WGS sequence"/>
</dbReference>
<evidence type="ECO:0000256" key="3">
    <source>
        <dbReference type="ARBA" id="ARBA00022450"/>
    </source>
</evidence>
<accession>A0ABS3VDA6</accession>
<dbReference type="InterPro" id="IPR020841">
    <property type="entry name" value="PKS_Beta-ketoAc_synthase_dom"/>
</dbReference>
<dbReference type="PROSITE" id="PS52019">
    <property type="entry name" value="PKS_MFAS_DH"/>
    <property type="match status" value="1"/>
</dbReference>
<feature type="compositionally biased region" description="Pro residues" evidence="10">
    <location>
        <begin position="460"/>
        <end position="473"/>
    </location>
</feature>
<evidence type="ECO:0000259" key="13">
    <source>
        <dbReference type="PROSITE" id="PS52019"/>
    </source>
</evidence>
<dbReference type="InterPro" id="IPR042104">
    <property type="entry name" value="PKS_dehydratase_sf"/>
</dbReference>
<dbReference type="SMART" id="SM00823">
    <property type="entry name" value="PKS_PP"/>
    <property type="match status" value="1"/>
</dbReference>
<feature type="domain" description="Carrier" evidence="11">
    <location>
        <begin position="1663"/>
        <end position="1738"/>
    </location>
</feature>
<feature type="domain" description="Ketosynthase family 3 (KS3)" evidence="12">
    <location>
        <begin position="33"/>
        <end position="457"/>
    </location>
</feature>
<dbReference type="Pfam" id="PF02801">
    <property type="entry name" value="Ketoacyl-synt_C"/>
    <property type="match status" value="1"/>
</dbReference>
<dbReference type="Gene3D" id="3.30.70.3290">
    <property type="match status" value="1"/>
</dbReference>
<dbReference type="Pfam" id="PF00109">
    <property type="entry name" value="ketoacyl-synt"/>
    <property type="match status" value="1"/>
</dbReference>
<dbReference type="SUPFAM" id="SSF52151">
    <property type="entry name" value="FabD/lysophospholipase-like"/>
    <property type="match status" value="1"/>
</dbReference>
<dbReference type="Pfam" id="PF08990">
    <property type="entry name" value="Docking"/>
    <property type="match status" value="1"/>
</dbReference>
<dbReference type="SMART" id="SM01294">
    <property type="entry name" value="PKS_PP_betabranch"/>
    <property type="match status" value="1"/>
</dbReference>
<dbReference type="InterPro" id="IPR001227">
    <property type="entry name" value="Ac_transferase_dom_sf"/>
</dbReference>
<dbReference type="PROSITE" id="PS50075">
    <property type="entry name" value="CARRIER"/>
    <property type="match status" value="1"/>
</dbReference>
<evidence type="ECO:0000256" key="10">
    <source>
        <dbReference type="SAM" id="MobiDB-lite"/>
    </source>
</evidence>
<gene>
    <name evidence="14" type="ORF">JQN83_22475</name>
</gene>
<evidence type="ECO:0000256" key="6">
    <source>
        <dbReference type="ARBA" id="ARBA00023194"/>
    </source>
</evidence>
<evidence type="ECO:0000256" key="8">
    <source>
        <dbReference type="ARBA" id="ARBA00023315"/>
    </source>
</evidence>
<dbReference type="InterPro" id="IPR057326">
    <property type="entry name" value="KR_dom"/>
</dbReference>
<evidence type="ECO:0000256" key="5">
    <source>
        <dbReference type="ARBA" id="ARBA00022679"/>
    </source>
</evidence>
<dbReference type="Gene3D" id="3.40.50.720">
    <property type="entry name" value="NAD(P)-binding Rossmann-like Domain"/>
    <property type="match status" value="1"/>
</dbReference>
<evidence type="ECO:0000313" key="15">
    <source>
        <dbReference type="Proteomes" id="UP000671399"/>
    </source>
</evidence>
<keyword evidence="7" id="KW-0511">Multifunctional enzyme</keyword>
<dbReference type="InterPro" id="IPR049551">
    <property type="entry name" value="PKS_DH_C"/>
</dbReference>
<dbReference type="Pfam" id="PF08659">
    <property type="entry name" value="KR"/>
    <property type="match status" value="1"/>
</dbReference>
<dbReference type="InterPro" id="IPR032821">
    <property type="entry name" value="PKS_assoc"/>
</dbReference>
<dbReference type="Gene3D" id="3.10.129.110">
    <property type="entry name" value="Polyketide synthase dehydratase"/>
    <property type="match status" value="1"/>
</dbReference>